<comment type="caution">
    <text evidence="1">The sequence shown here is derived from an EMBL/GenBank/DDBJ whole genome shotgun (WGS) entry which is preliminary data.</text>
</comment>
<keyword evidence="2" id="KW-1185">Reference proteome</keyword>
<accession>A0ABW3W8T5</accession>
<protein>
    <submittedName>
        <fullName evidence="1">Uncharacterized protein</fullName>
    </submittedName>
</protein>
<reference evidence="2" key="1">
    <citation type="journal article" date="2019" name="Int. J. Syst. Evol. Microbiol.">
        <title>The Global Catalogue of Microorganisms (GCM) 10K type strain sequencing project: providing services to taxonomists for standard genome sequencing and annotation.</title>
        <authorList>
            <consortium name="The Broad Institute Genomics Platform"/>
            <consortium name="The Broad Institute Genome Sequencing Center for Infectious Disease"/>
            <person name="Wu L."/>
            <person name="Ma J."/>
        </authorList>
    </citation>
    <scope>NUCLEOTIDE SEQUENCE [LARGE SCALE GENOMIC DNA]</scope>
    <source>
        <strain evidence="2">CCUG 48884</strain>
    </source>
</reference>
<dbReference type="Proteomes" id="UP001597158">
    <property type="component" value="Unassembled WGS sequence"/>
</dbReference>
<evidence type="ECO:0000313" key="2">
    <source>
        <dbReference type="Proteomes" id="UP001597158"/>
    </source>
</evidence>
<evidence type="ECO:0000313" key="1">
    <source>
        <dbReference type="EMBL" id="MFD1262275.1"/>
    </source>
</evidence>
<dbReference type="RefSeq" id="WP_386039498.1">
    <property type="nucleotide sequence ID" value="NZ_JBHTMC010000002.1"/>
</dbReference>
<gene>
    <name evidence="1" type="ORF">ACFQ4M_01690</name>
</gene>
<sequence>MAMARSKSPTGPAAWKQTWPTISADSASVSIKQAPDSITITFIDSAGRRTSLKFRRYRFALSEDRVDDLFSCRTLFDEPTLRFFNEPHAHSRVSILLIGGGGTNVNLLKSTDGSLVVNWRSDDVTVTRFILGSNYHVENLWYRYSRLTAEMPAEE</sequence>
<proteinExistence type="predicted"/>
<organism evidence="1 2">
    <name type="scientific">Thauera mechernichensis</name>
    <dbReference type="NCBI Taxonomy" id="82788"/>
    <lineage>
        <taxon>Bacteria</taxon>
        <taxon>Pseudomonadati</taxon>
        <taxon>Pseudomonadota</taxon>
        <taxon>Betaproteobacteria</taxon>
        <taxon>Rhodocyclales</taxon>
        <taxon>Zoogloeaceae</taxon>
        <taxon>Thauera</taxon>
    </lineage>
</organism>
<name>A0ABW3W8T5_9RHOO</name>
<dbReference type="EMBL" id="JBHTMC010000002">
    <property type="protein sequence ID" value="MFD1262275.1"/>
    <property type="molecule type" value="Genomic_DNA"/>
</dbReference>